<dbReference type="KEGG" id="dez:DKM44_08930"/>
<dbReference type="SUPFAM" id="SSF53933">
    <property type="entry name" value="Microbial ribonucleases"/>
    <property type="match status" value="1"/>
</dbReference>
<keyword evidence="2" id="KW-0378">Hydrolase</keyword>
<name>A0A2Z3JHT1_9DEIO</name>
<dbReference type="GO" id="GO:0003723">
    <property type="term" value="F:RNA binding"/>
    <property type="evidence" value="ECO:0007669"/>
    <property type="project" value="InterPro"/>
</dbReference>
<dbReference type="EMBL" id="CP029494">
    <property type="protein sequence ID" value="AWN24582.1"/>
    <property type="molecule type" value="Genomic_DNA"/>
</dbReference>
<reference evidence="3 4" key="1">
    <citation type="submission" date="2018-05" db="EMBL/GenBank/DDBJ databases">
        <title>Complete Genome Sequence of Deinococcus sp. strain 17bor-2.</title>
        <authorList>
            <person name="Srinivasan S."/>
        </authorList>
    </citation>
    <scope>NUCLEOTIDE SEQUENCE [LARGE SCALE GENOMIC DNA]</scope>
    <source>
        <strain evidence="3 4">17bor-2</strain>
    </source>
</reference>
<keyword evidence="4" id="KW-1185">Reference proteome</keyword>
<accession>A0A2Z3JHT1</accession>
<dbReference type="Gene3D" id="3.10.450.30">
    <property type="entry name" value="Microbial ribonucleases"/>
    <property type="match status" value="1"/>
</dbReference>
<dbReference type="GO" id="GO:0016787">
    <property type="term" value="F:hydrolase activity"/>
    <property type="evidence" value="ECO:0007669"/>
    <property type="project" value="UniProtKB-KW"/>
</dbReference>
<dbReference type="Proteomes" id="UP000245368">
    <property type="component" value="Chromosome"/>
</dbReference>
<evidence type="ECO:0000313" key="4">
    <source>
        <dbReference type="Proteomes" id="UP000245368"/>
    </source>
</evidence>
<dbReference type="AlphaFoldDB" id="A0A2Z3JHT1"/>
<dbReference type="OrthoDB" id="9803442at2"/>
<proteinExistence type="predicted"/>
<protein>
    <submittedName>
        <fullName evidence="3">Ribonuclease N</fullName>
    </submittedName>
</protein>
<sequence>MLLLAGLVACSPSGDVRATSSSISVANAPAPAASPVQPGEQITRRDLPPEARRVLTLIERGGPFPYRKDGVVFGNREGLLPKVPGRVYHEYTVPTPGEADRGARRIVCAGPLNSAAGCYYTADHYTSFKRIAP</sequence>
<dbReference type="Pfam" id="PF00545">
    <property type="entry name" value="Ribonuclease"/>
    <property type="match status" value="1"/>
</dbReference>
<dbReference type="GO" id="GO:0004521">
    <property type="term" value="F:RNA endonuclease activity"/>
    <property type="evidence" value="ECO:0007669"/>
    <property type="project" value="InterPro"/>
</dbReference>
<keyword evidence="1" id="KW-0540">Nuclease</keyword>
<dbReference type="InterPro" id="IPR016191">
    <property type="entry name" value="Ribonuclease/ribotoxin"/>
</dbReference>
<evidence type="ECO:0000313" key="3">
    <source>
        <dbReference type="EMBL" id="AWN24582.1"/>
    </source>
</evidence>
<organism evidence="3 4">
    <name type="scientific">Deinococcus irradiatisoli</name>
    <dbReference type="NCBI Taxonomy" id="2202254"/>
    <lineage>
        <taxon>Bacteria</taxon>
        <taxon>Thermotogati</taxon>
        <taxon>Deinococcota</taxon>
        <taxon>Deinococci</taxon>
        <taxon>Deinococcales</taxon>
        <taxon>Deinococcaceae</taxon>
        <taxon>Deinococcus</taxon>
    </lineage>
</organism>
<dbReference type="InterPro" id="IPR000026">
    <property type="entry name" value="N1-like"/>
</dbReference>
<evidence type="ECO:0000256" key="2">
    <source>
        <dbReference type="ARBA" id="ARBA00022801"/>
    </source>
</evidence>
<evidence type="ECO:0000256" key="1">
    <source>
        <dbReference type="ARBA" id="ARBA00022722"/>
    </source>
</evidence>
<gene>
    <name evidence="3" type="ORF">DKM44_08930</name>
</gene>